<comment type="caution">
    <text evidence="1">The sequence shown here is derived from an EMBL/GenBank/DDBJ whole genome shotgun (WGS) entry which is preliminary data.</text>
</comment>
<evidence type="ECO:0000313" key="2">
    <source>
        <dbReference type="Proteomes" id="UP000503820"/>
    </source>
</evidence>
<reference evidence="1 2" key="1">
    <citation type="submission" date="2020-05" db="EMBL/GenBank/DDBJ databases">
        <title>Draft genome sequence of Desulfovibrio psychrotolerans JS1T.</title>
        <authorList>
            <person name="Ueno A."/>
            <person name="Tamazawa S."/>
            <person name="Tamamura S."/>
            <person name="Murakami T."/>
            <person name="Kiyama T."/>
            <person name="Inomata H."/>
            <person name="Amano Y."/>
            <person name="Miyakawa K."/>
            <person name="Tamaki H."/>
            <person name="Naganuma T."/>
            <person name="Kaneko K."/>
        </authorList>
    </citation>
    <scope>NUCLEOTIDE SEQUENCE [LARGE SCALE GENOMIC DNA]</scope>
    <source>
        <strain evidence="1 2">JS1</strain>
    </source>
</reference>
<proteinExistence type="predicted"/>
<dbReference type="Proteomes" id="UP000503820">
    <property type="component" value="Unassembled WGS sequence"/>
</dbReference>
<sequence length="63" mass="6760">MPDGKTAYVFSLGGARDFAFRLVRERKGGILPSALAAYRVTGDAALLTRAGGRKRGYTRVGKD</sequence>
<protein>
    <submittedName>
        <fullName evidence="1">Uncharacterized protein</fullName>
    </submittedName>
</protein>
<evidence type="ECO:0000313" key="1">
    <source>
        <dbReference type="EMBL" id="GFM35596.1"/>
    </source>
</evidence>
<dbReference type="EMBL" id="BLVP01000001">
    <property type="protein sequence ID" value="GFM35596.1"/>
    <property type="molecule type" value="Genomic_DNA"/>
</dbReference>
<name>A0A7J0BPG9_9BACT</name>
<gene>
    <name evidence="1" type="ORF">DSM19430T_02800</name>
</gene>
<organism evidence="1 2">
    <name type="scientific">Desulfovibrio psychrotolerans</name>
    <dbReference type="NCBI Taxonomy" id="415242"/>
    <lineage>
        <taxon>Bacteria</taxon>
        <taxon>Pseudomonadati</taxon>
        <taxon>Thermodesulfobacteriota</taxon>
        <taxon>Desulfovibrionia</taxon>
        <taxon>Desulfovibrionales</taxon>
        <taxon>Desulfovibrionaceae</taxon>
        <taxon>Desulfovibrio</taxon>
    </lineage>
</organism>
<keyword evidence="2" id="KW-1185">Reference proteome</keyword>
<accession>A0A7J0BPG9</accession>
<dbReference type="AlphaFoldDB" id="A0A7J0BPG9"/>